<name>A0A423SML9_PENVA</name>
<keyword evidence="2" id="KW-0479">Metal-binding</keyword>
<accession>A0A423SML9</accession>
<keyword evidence="2" id="KW-0547">Nucleotide-binding</keyword>
<comment type="cofactor">
    <cofactor evidence="2">
        <name>a divalent metal cation</name>
        <dbReference type="ChEBI" id="CHEBI:60240"/>
    </cofactor>
</comment>
<dbReference type="InterPro" id="IPR039039">
    <property type="entry name" value="RAI1-like_fam"/>
</dbReference>
<organism evidence="4 5">
    <name type="scientific">Penaeus vannamei</name>
    <name type="common">Whiteleg shrimp</name>
    <name type="synonym">Litopenaeus vannamei</name>
    <dbReference type="NCBI Taxonomy" id="6689"/>
    <lineage>
        <taxon>Eukaryota</taxon>
        <taxon>Metazoa</taxon>
        <taxon>Ecdysozoa</taxon>
        <taxon>Arthropoda</taxon>
        <taxon>Crustacea</taxon>
        <taxon>Multicrustacea</taxon>
        <taxon>Malacostraca</taxon>
        <taxon>Eumalacostraca</taxon>
        <taxon>Eucarida</taxon>
        <taxon>Decapoda</taxon>
        <taxon>Dendrobranchiata</taxon>
        <taxon>Penaeoidea</taxon>
        <taxon>Penaeidae</taxon>
        <taxon>Penaeus</taxon>
    </lineage>
</organism>
<dbReference type="GO" id="GO:0003723">
    <property type="term" value="F:RNA binding"/>
    <property type="evidence" value="ECO:0007669"/>
    <property type="project" value="UniProtKB-KW"/>
</dbReference>
<dbReference type="OrthoDB" id="6351607at2759"/>
<reference evidence="4 5" key="1">
    <citation type="submission" date="2018-04" db="EMBL/GenBank/DDBJ databases">
        <authorList>
            <person name="Zhang X."/>
            <person name="Yuan J."/>
            <person name="Li F."/>
            <person name="Xiang J."/>
        </authorList>
    </citation>
    <scope>NUCLEOTIDE SEQUENCE [LARGE SCALE GENOMIC DNA]</scope>
    <source>
        <tissue evidence="4">Muscle</tissue>
    </source>
</reference>
<sequence>MAYRYRGRGYGGHRGGYQRYDIKESDDVFPVKRAYAYSGPAPHLGTPSVIGNYSIDGNREFGYDRSMLQFLQRKYLPETKMNVHLDLNKGHQDTVEYKGNSQESFENFLQWVFSNQDDLKSDKTSSRLSADVLCMRGLLKKIMKTPYNPREPWTILVTGFKGTLYMVNWKPYSEDKEENEVPKNVSGAKFEQYMKAVGYNRMPDGRVGTAKMWTHGIAKTQLNLQRRSSGASLLQTVLFNC</sequence>
<evidence type="ECO:0000256" key="2">
    <source>
        <dbReference type="RuleBase" id="RU367113"/>
    </source>
</evidence>
<dbReference type="InterPro" id="IPR013961">
    <property type="entry name" value="RAI1"/>
</dbReference>
<evidence type="ECO:0000259" key="3">
    <source>
        <dbReference type="Pfam" id="PF08652"/>
    </source>
</evidence>
<dbReference type="EMBL" id="QCYY01003085">
    <property type="protein sequence ID" value="ROT65433.1"/>
    <property type="molecule type" value="Genomic_DNA"/>
</dbReference>
<dbReference type="PANTHER" id="PTHR12395:SF9">
    <property type="entry name" value="DECAPPING AND EXORIBONUCLEASE PROTEIN"/>
    <property type="match status" value="1"/>
</dbReference>
<comment type="subcellular location">
    <subcellularLocation>
        <location evidence="2">Nucleus</location>
    </subcellularLocation>
</comment>
<proteinExistence type="inferred from homology"/>
<keyword evidence="2" id="KW-0378">Hydrolase</keyword>
<reference evidence="4 5" key="2">
    <citation type="submission" date="2019-01" db="EMBL/GenBank/DDBJ databases">
        <title>The decoding of complex shrimp genome reveals the adaptation for benthos swimmer, frequently molting mechanism and breeding impact on genome.</title>
        <authorList>
            <person name="Sun Y."/>
            <person name="Gao Y."/>
            <person name="Yu Y."/>
        </authorList>
    </citation>
    <scope>NUCLEOTIDE SEQUENCE [LARGE SCALE GENOMIC DNA]</scope>
    <source>
        <tissue evidence="4">Muscle</tissue>
    </source>
</reference>
<keyword evidence="2" id="KW-0539">Nucleus</keyword>
<comment type="caution">
    <text evidence="4">The sequence shown here is derived from an EMBL/GenBank/DDBJ whole genome shotgun (WGS) entry which is preliminary data.</text>
</comment>
<dbReference type="GO" id="GO:0004518">
    <property type="term" value="F:nuclease activity"/>
    <property type="evidence" value="ECO:0007669"/>
    <property type="project" value="UniProtKB-KW"/>
</dbReference>
<dbReference type="EC" id="3.6.1.-" evidence="2"/>
<evidence type="ECO:0000313" key="4">
    <source>
        <dbReference type="EMBL" id="ROT65433.1"/>
    </source>
</evidence>
<evidence type="ECO:0000256" key="1">
    <source>
        <dbReference type="ARBA" id="ARBA00006562"/>
    </source>
</evidence>
<dbReference type="STRING" id="6689.A0A423SML9"/>
<dbReference type="GO" id="GO:0005634">
    <property type="term" value="C:nucleus"/>
    <property type="evidence" value="ECO:0007669"/>
    <property type="project" value="UniProtKB-SubCell"/>
</dbReference>
<dbReference type="Proteomes" id="UP000283509">
    <property type="component" value="Unassembled WGS sequence"/>
</dbReference>
<keyword evidence="2" id="KW-0694">RNA-binding</keyword>
<comment type="similarity">
    <text evidence="1 2">Belongs to the DXO/Dom3Z family.</text>
</comment>
<dbReference type="Pfam" id="PF08652">
    <property type="entry name" value="RAI1"/>
    <property type="match status" value="1"/>
</dbReference>
<dbReference type="GO" id="GO:0005829">
    <property type="term" value="C:cytosol"/>
    <property type="evidence" value="ECO:0007669"/>
    <property type="project" value="TreeGrafter"/>
</dbReference>
<dbReference type="GO" id="GO:0110155">
    <property type="term" value="P:NAD-cap decapping"/>
    <property type="evidence" value="ECO:0007669"/>
    <property type="project" value="TreeGrafter"/>
</dbReference>
<gene>
    <name evidence="4" type="ORF">C7M84_016601</name>
</gene>
<dbReference type="GO" id="GO:0034353">
    <property type="term" value="F:mRNA 5'-diphosphatase activity"/>
    <property type="evidence" value="ECO:0007669"/>
    <property type="project" value="TreeGrafter"/>
</dbReference>
<keyword evidence="2" id="KW-0540">Nuclease</keyword>
<dbReference type="AlphaFoldDB" id="A0A423SML9"/>
<dbReference type="GO" id="GO:0000956">
    <property type="term" value="P:nuclear-transcribed mRNA catabolic process"/>
    <property type="evidence" value="ECO:0007669"/>
    <property type="project" value="TreeGrafter"/>
</dbReference>
<dbReference type="PANTHER" id="PTHR12395">
    <property type="entry name" value="DOM-3 RELATED"/>
    <property type="match status" value="1"/>
</dbReference>
<protein>
    <recommendedName>
        <fullName evidence="2">Decapping nuclease</fullName>
        <ecNumber evidence="2">3.6.1.-</ecNumber>
    </recommendedName>
</protein>
<dbReference type="GO" id="GO:0046872">
    <property type="term" value="F:metal ion binding"/>
    <property type="evidence" value="ECO:0007669"/>
    <property type="project" value="UniProtKB-KW"/>
</dbReference>
<dbReference type="GO" id="GO:0000166">
    <property type="term" value="F:nucleotide binding"/>
    <property type="evidence" value="ECO:0007669"/>
    <property type="project" value="UniProtKB-KW"/>
</dbReference>
<evidence type="ECO:0000313" key="5">
    <source>
        <dbReference type="Proteomes" id="UP000283509"/>
    </source>
</evidence>
<feature type="domain" description="RAI1-like" evidence="3">
    <location>
        <begin position="47"/>
        <end position="195"/>
    </location>
</feature>
<comment type="function">
    <text evidence="2">Decapping enzyme for NAD-capped RNAs: specifically hydrolyzes the nicotinamide adenine dinucleotide (NAD) cap from a subset of RNAs by removing the entire NAD moiety from the 5'-end of an NAD-capped RNA.</text>
</comment>
<keyword evidence="5" id="KW-1185">Reference proteome</keyword>